<feature type="chain" id="PRO_5028812072" evidence="2">
    <location>
        <begin position="26"/>
        <end position="106"/>
    </location>
</feature>
<feature type="signal peptide" evidence="2">
    <location>
        <begin position="1"/>
        <end position="25"/>
    </location>
</feature>
<accession>A0A7C9VMY4</accession>
<dbReference type="InterPro" id="IPR005064">
    <property type="entry name" value="BUG"/>
</dbReference>
<evidence type="ECO:0000256" key="1">
    <source>
        <dbReference type="ARBA" id="ARBA00006987"/>
    </source>
</evidence>
<evidence type="ECO:0000313" key="3">
    <source>
        <dbReference type="EMBL" id="NGX97415.1"/>
    </source>
</evidence>
<evidence type="ECO:0000313" key="4">
    <source>
        <dbReference type="Proteomes" id="UP000480266"/>
    </source>
</evidence>
<organism evidence="3 4">
    <name type="scientific">Candidatus Afipia apatlaquensis</name>
    <dbReference type="NCBI Taxonomy" id="2712852"/>
    <lineage>
        <taxon>Bacteria</taxon>
        <taxon>Pseudomonadati</taxon>
        <taxon>Pseudomonadota</taxon>
        <taxon>Alphaproteobacteria</taxon>
        <taxon>Hyphomicrobiales</taxon>
        <taxon>Nitrobacteraceae</taxon>
        <taxon>Afipia</taxon>
    </lineage>
</organism>
<proteinExistence type="inferred from homology"/>
<feature type="non-terminal residue" evidence="3">
    <location>
        <position position="106"/>
    </location>
</feature>
<comment type="caution">
    <text evidence="3">The sequence shown here is derived from an EMBL/GenBank/DDBJ whole genome shotgun (WGS) entry which is preliminary data.</text>
</comment>
<sequence>MRRSFNLLKVLALGAACLAAPTALAQDFPNRPIKIIVPAAAGGPTHITAQMLAEKMQASLGQPVIVEPKPGAGNNLGAEFVAKSAPDGYTLLFATTGTHAINQTLF</sequence>
<keyword evidence="2" id="KW-0732">Signal</keyword>
<dbReference type="AlphaFoldDB" id="A0A7C9VMY4"/>
<evidence type="ECO:0000256" key="2">
    <source>
        <dbReference type="SAM" id="SignalP"/>
    </source>
</evidence>
<gene>
    <name evidence="3" type="ORF">G4V63_20095</name>
</gene>
<dbReference type="Gene3D" id="3.40.190.150">
    <property type="entry name" value="Bordetella uptake gene, domain 1"/>
    <property type="match status" value="1"/>
</dbReference>
<protein>
    <submittedName>
        <fullName evidence="3">Tripartite tricarboxylate transporter substrate binding protein</fullName>
    </submittedName>
</protein>
<dbReference type="EMBL" id="JAAMRR010001029">
    <property type="protein sequence ID" value="NGX97415.1"/>
    <property type="molecule type" value="Genomic_DNA"/>
</dbReference>
<name>A0A7C9VMY4_9BRAD</name>
<dbReference type="PANTHER" id="PTHR42928">
    <property type="entry name" value="TRICARBOXYLATE-BINDING PROTEIN"/>
    <property type="match status" value="1"/>
</dbReference>
<reference evidence="3" key="1">
    <citation type="submission" date="2020-02" db="EMBL/GenBank/DDBJ databases">
        <title>Draft genome sequence of Candidatus Afipia apatlaquensis IBT-C3, a potential strain for decolorization of textile dyes.</title>
        <authorList>
            <person name="Sanchez-Reyes A."/>
            <person name="Breton-Deval L."/>
            <person name="Mangelson H."/>
            <person name="Sanchez-Flores A."/>
        </authorList>
    </citation>
    <scope>NUCLEOTIDE SEQUENCE [LARGE SCALE GENOMIC DNA]</scope>
    <source>
        <strain evidence="3">IBT-C3</strain>
    </source>
</reference>
<dbReference type="InterPro" id="IPR042100">
    <property type="entry name" value="Bug_dom1"/>
</dbReference>
<dbReference type="PANTHER" id="PTHR42928:SF5">
    <property type="entry name" value="BLR1237 PROTEIN"/>
    <property type="match status" value="1"/>
</dbReference>
<comment type="similarity">
    <text evidence="1">Belongs to the UPF0065 (bug) family.</text>
</comment>
<keyword evidence="4" id="KW-1185">Reference proteome</keyword>
<dbReference type="Pfam" id="PF03401">
    <property type="entry name" value="TctC"/>
    <property type="match status" value="1"/>
</dbReference>
<dbReference type="Proteomes" id="UP000480266">
    <property type="component" value="Unassembled WGS sequence"/>
</dbReference>